<dbReference type="GO" id="GO:0008270">
    <property type="term" value="F:zinc ion binding"/>
    <property type="evidence" value="ECO:0007669"/>
    <property type="project" value="InterPro"/>
</dbReference>
<evidence type="ECO:0008006" key="9">
    <source>
        <dbReference type="Google" id="ProtNLM"/>
    </source>
</evidence>
<name>A0A6A6D743_ZASCE</name>
<keyword evidence="6" id="KW-0539">Nucleus</keyword>
<keyword evidence="4" id="KW-0238">DNA-binding</keyword>
<evidence type="ECO:0000256" key="1">
    <source>
        <dbReference type="ARBA" id="ARBA00022723"/>
    </source>
</evidence>
<proteinExistence type="predicted"/>
<organism evidence="7 8">
    <name type="scientific">Zasmidium cellare ATCC 36951</name>
    <dbReference type="NCBI Taxonomy" id="1080233"/>
    <lineage>
        <taxon>Eukaryota</taxon>
        <taxon>Fungi</taxon>
        <taxon>Dikarya</taxon>
        <taxon>Ascomycota</taxon>
        <taxon>Pezizomycotina</taxon>
        <taxon>Dothideomycetes</taxon>
        <taxon>Dothideomycetidae</taxon>
        <taxon>Mycosphaerellales</taxon>
        <taxon>Mycosphaerellaceae</taxon>
        <taxon>Zasmidium</taxon>
    </lineage>
</organism>
<dbReference type="Gene3D" id="4.10.240.10">
    <property type="entry name" value="Zn(2)-C6 fungal-type DNA-binding domain"/>
    <property type="match status" value="1"/>
</dbReference>
<dbReference type="GO" id="GO:0003677">
    <property type="term" value="F:DNA binding"/>
    <property type="evidence" value="ECO:0007669"/>
    <property type="project" value="UniProtKB-KW"/>
</dbReference>
<accession>A0A6A6D743</accession>
<protein>
    <recommendedName>
        <fullName evidence="9">Zn(2)-C6 fungal-type domain-containing protein</fullName>
    </recommendedName>
</protein>
<evidence type="ECO:0000256" key="4">
    <source>
        <dbReference type="ARBA" id="ARBA00023125"/>
    </source>
</evidence>
<dbReference type="InterPro" id="IPR036864">
    <property type="entry name" value="Zn2-C6_fun-type_DNA-bd_sf"/>
</dbReference>
<reference evidence="7" key="1">
    <citation type="journal article" date="2020" name="Stud. Mycol.">
        <title>101 Dothideomycetes genomes: a test case for predicting lifestyles and emergence of pathogens.</title>
        <authorList>
            <person name="Haridas S."/>
            <person name="Albert R."/>
            <person name="Binder M."/>
            <person name="Bloem J."/>
            <person name="Labutti K."/>
            <person name="Salamov A."/>
            <person name="Andreopoulos B."/>
            <person name="Baker S."/>
            <person name="Barry K."/>
            <person name="Bills G."/>
            <person name="Bluhm B."/>
            <person name="Cannon C."/>
            <person name="Castanera R."/>
            <person name="Culley D."/>
            <person name="Daum C."/>
            <person name="Ezra D."/>
            <person name="Gonzalez J."/>
            <person name="Henrissat B."/>
            <person name="Kuo A."/>
            <person name="Liang C."/>
            <person name="Lipzen A."/>
            <person name="Lutzoni F."/>
            <person name="Magnuson J."/>
            <person name="Mondo S."/>
            <person name="Nolan M."/>
            <person name="Ohm R."/>
            <person name="Pangilinan J."/>
            <person name="Park H.-J."/>
            <person name="Ramirez L."/>
            <person name="Alfaro M."/>
            <person name="Sun H."/>
            <person name="Tritt A."/>
            <person name="Yoshinaga Y."/>
            <person name="Zwiers L.-H."/>
            <person name="Turgeon B."/>
            <person name="Goodwin S."/>
            <person name="Spatafora J."/>
            <person name="Crous P."/>
            <person name="Grigoriev I."/>
        </authorList>
    </citation>
    <scope>NUCLEOTIDE SEQUENCE</scope>
    <source>
        <strain evidence="7">ATCC 36951</strain>
    </source>
</reference>
<dbReference type="SUPFAM" id="SSF57701">
    <property type="entry name" value="Zn2/Cys6 DNA-binding domain"/>
    <property type="match status" value="1"/>
</dbReference>
<sequence>MAAGRAGGVDCPTIRKVKCDETRPACNRCVSTGRTCDGEIGAASLPVSSRGRPLLPATSTGSSSSLSGKTVPFWQSISHDLTDRERYGFEHFQNVTAPALQAILPSPEWVSTALQLSVREPTVFLAITATGTMARALTVLMHSSFPRPLIQEPALEATRQYGKALRLLRYRLNTAASMEGGAESTLLVCLLFVCFETFRSQNSAAAQHAHLGWNLAKSCSSYTQGMYSPSARFFDSVFSQSNGMSAFFVDKQHHDLDCCSDWRDLSSTSFKSWKEAVINLNALATAGDHLRAEFFQLAKARTSFTLDSRVSTNGFCFCLTACLSRTIAISGMQATRLQQLQIAHRRWKEAFVEHEDKLKRRDLRTFLLLRTKHLYSSFTLATCRDSNELPTDHFTNDFADALDMAERYVKEEGKPISATGQETQTQIRFFGSSILPTLDLIAHKCRDPQLRYRAIHLLSKIQKQEGLEDSQALSKYAQAAAEVEEGRAQSILGLEEKLLPSTLPEEARFSDVVTVGEGARQIFRLICARYVDAESASQEIEVVEYEAGSVPLRLCSSQRVLV</sequence>
<keyword evidence="2" id="KW-0862">Zinc</keyword>
<keyword evidence="8" id="KW-1185">Reference proteome</keyword>
<evidence type="ECO:0000256" key="2">
    <source>
        <dbReference type="ARBA" id="ARBA00022833"/>
    </source>
</evidence>
<evidence type="ECO:0000256" key="3">
    <source>
        <dbReference type="ARBA" id="ARBA00023015"/>
    </source>
</evidence>
<evidence type="ECO:0000256" key="6">
    <source>
        <dbReference type="ARBA" id="ARBA00023242"/>
    </source>
</evidence>
<dbReference type="GO" id="GO:0000981">
    <property type="term" value="F:DNA-binding transcription factor activity, RNA polymerase II-specific"/>
    <property type="evidence" value="ECO:0007669"/>
    <property type="project" value="InterPro"/>
</dbReference>
<dbReference type="OrthoDB" id="3650534at2759"/>
<dbReference type="Proteomes" id="UP000799537">
    <property type="component" value="Unassembled WGS sequence"/>
</dbReference>
<evidence type="ECO:0000256" key="5">
    <source>
        <dbReference type="ARBA" id="ARBA00023163"/>
    </source>
</evidence>
<dbReference type="InterPro" id="IPR001138">
    <property type="entry name" value="Zn2Cys6_DnaBD"/>
</dbReference>
<dbReference type="CDD" id="cd00067">
    <property type="entry name" value="GAL4"/>
    <property type="match status" value="1"/>
</dbReference>
<keyword evidence="5" id="KW-0804">Transcription</keyword>
<dbReference type="AlphaFoldDB" id="A0A6A6D743"/>
<dbReference type="PANTHER" id="PTHR36206">
    <property type="entry name" value="ASPERCRYPTIN BIOSYNTHESIS CLUSTER-SPECIFIC TRANSCRIPTION REGULATOR ATNN-RELATED"/>
    <property type="match status" value="1"/>
</dbReference>
<dbReference type="PANTHER" id="PTHR36206:SF13">
    <property type="entry name" value="TRANSCRIPTIONAL REGULATORY PROTEIN MOC3"/>
    <property type="match status" value="1"/>
</dbReference>
<gene>
    <name evidence="7" type="ORF">M409DRAFT_48888</name>
</gene>
<keyword evidence="3" id="KW-0805">Transcription regulation</keyword>
<dbReference type="RefSeq" id="XP_033674878.1">
    <property type="nucleotide sequence ID" value="XM_033811070.1"/>
</dbReference>
<dbReference type="EMBL" id="ML993579">
    <property type="protein sequence ID" value="KAF2173989.1"/>
    <property type="molecule type" value="Genomic_DNA"/>
</dbReference>
<keyword evidence="1" id="KW-0479">Metal-binding</keyword>
<dbReference type="GeneID" id="54564342"/>
<evidence type="ECO:0000313" key="7">
    <source>
        <dbReference type="EMBL" id="KAF2173989.1"/>
    </source>
</evidence>
<evidence type="ECO:0000313" key="8">
    <source>
        <dbReference type="Proteomes" id="UP000799537"/>
    </source>
</evidence>
<dbReference type="InterPro" id="IPR052360">
    <property type="entry name" value="Transcr_Regulatory_Proteins"/>
</dbReference>